<organism evidence="1 2">
    <name type="scientific">Nibrella saemangeumensis</name>
    <dbReference type="NCBI Taxonomy" id="1084526"/>
    <lineage>
        <taxon>Bacteria</taxon>
        <taxon>Pseudomonadati</taxon>
        <taxon>Bacteroidota</taxon>
        <taxon>Cytophagia</taxon>
        <taxon>Cytophagales</taxon>
        <taxon>Spirosomataceae</taxon>
        <taxon>Nibrella</taxon>
    </lineage>
</organism>
<accession>A0ABP8N6G9</accession>
<dbReference type="RefSeq" id="WP_345246001.1">
    <property type="nucleotide sequence ID" value="NZ_BAABHD010000067.1"/>
</dbReference>
<protein>
    <recommendedName>
        <fullName evidence="3">LamG domain-containing protein</fullName>
    </recommendedName>
</protein>
<gene>
    <name evidence="1" type="ORF">GCM10023189_38330</name>
</gene>
<dbReference type="Gene3D" id="2.60.120.200">
    <property type="match status" value="1"/>
</dbReference>
<sequence>MDIHRQSRRYLKASVFLLLLFTISCEKWSPPRAQFPLIAYYPFPGTSEDHSGNKLHGQLINGAKLGQDPLGRNNNALELDGVDDYFEIADSPLLRPESISISLWIKFKSITSTSHIFNKSTFSDNTNQQYSAFIRPPRAPQASSDPGFQLLVDANQDRACTREQPITDFVYLYEPTLRLNQWYHFVSTINRRVGKLYINGVEKAVNMNLPDLPIDNCSAGSLRFGVQSAADSDYNYLDGSMDDIRIYNRALTEAEILSLYQNYK</sequence>
<proteinExistence type="predicted"/>
<keyword evidence="2" id="KW-1185">Reference proteome</keyword>
<evidence type="ECO:0008006" key="3">
    <source>
        <dbReference type="Google" id="ProtNLM"/>
    </source>
</evidence>
<dbReference type="PROSITE" id="PS51257">
    <property type="entry name" value="PROKAR_LIPOPROTEIN"/>
    <property type="match status" value="1"/>
</dbReference>
<dbReference type="Pfam" id="PF13385">
    <property type="entry name" value="Laminin_G_3"/>
    <property type="match status" value="1"/>
</dbReference>
<name>A0ABP8N6G9_9BACT</name>
<dbReference type="EMBL" id="BAABHD010000067">
    <property type="protein sequence ID" value="GAA4462089.1"/>
    <property type="molecule type" value="Genomic_DNA"/>
</dbReference>
<dbReference type="Proteomes" id="UP001501175">
    <property type="component" value="Unassembled WGS sequence"/>
</dbReference>
<dbReference type="InterPro" id="IPR013320">
    <property type="entry name" value="ConA-like_dom_sf"/>
</dbReference>
<evidence type="ECO:0000313" key="1">
    <source>
        <dbReference type="EMBL" id="GAA4462089.1"/>
    </source>
</evidence>
<comment type="caution">
    <text evidence="1">The sequence shown here is derived from an EMBL/GenBank/DDBJ whole genome shotgun (WGS) entry which is preliminary data.</text>
</comment>
<reference evidence="2" key="1">
    <citation type="journal article" date="2019" name="Int. J. Syst. Evol. Microbiol.">
        <title>The Global Catalogue of Microorganisms (GCM) 10K type strain sequencing project: providing services to taxonomists for standard genome sequencing and annotation.</title>
        <authorList>
            <consortium name="The Broad Institute Genomics Platform"/>
            <consortium name="The Broad Institute Genome Sequencing Center for Infectious Disease"/>
            <person name="Wu L."/>
            <person name="Ma J."/>
        </authorList>
    </citation>
    <scope>NUCLEOTIDE SEQUENCE [LARGE SCALE GENOMIC DNA]</scope>
    <source>
        <strain evidence="2">JCM 17927</strain>
    </source>
</reference>
<dbReference type="SUPFAM" id="SSF49899">
    <property type="entry name" value="Concanavalin A-like lectins/glucanases"/>
    <property type="match status" value="1"/>
</dbReference>
<evidence type="ECO:0000313" key="2">
    <source>
        <dbReference type="Proteomes" id="UP001501175"/>
    </source>
</evidence>